<accession>A0A645FYF5</accession>
<name>A0A645FYF5_9ZZZZ</name>
<proteinExistence type="predicted"/>
<reference evidence="1" key="1">
    <citation type="submission" date="2019-08" db="EMBL/GenBank/DDBJ databases">
        <authorList>
            <person name="Kucharzyk K."/>
            <person name="Murdoch R.W."/>
            <person name="Higgins S."/>
            <person name="Loffler F."/>
        </authorList>
    </citation>
    <scope>NUCLEOTIDE SEQUENCE</scope>
</reference>
<gene>
    <name evidence="1" type="ORF">SDC9_166948</name>
</gene>
<organism evidence="1">
    <name type="scientific">bioreactor metagenome</name>
    <dbReference type="NCBI Taxonomy" id="1076179"/>
    <lineage>
        <taxon>unclassified sequences</taxon>
        <taxon>metagenomes</taxon>
        <taxon>ecological metagenomes</taxon>
    </lineage>
</organism>
<dbReference type="EMBL" id="VSSQ01067162">
    <property type="protein sequence ID" value="MPN19577.1"/>
    <property type="molecule type" value="Genomic_DNA"/>
</dbReference>
<sequence length="169" mass="18013">MSFDDRDRLLGADADAGAGETAPAVGGDVYAAFGAAVAAGGADGQWHFGAFVGSHGAVEILGQRHGFVGLILAVEPEKRHKPVLYHGAVVVDAAAGGNIVARPYLCREAVDIVAQSTLPEFADHADHQFATHAFGAVAHVICLPLLRRWRPPAGKLFQEWRWQEVRRLS</sequence>
<dbReference type="AlphaFoldDB" id="A0A645FYF5"/>
<comment type="caution">
    <text evidence="1">The sequence shown here is derived from an EMBL/GenBank/DDBJ whole genome shotgun (WGS) entry which is preliminary data.</text>
</comment>
<protein>
    <submittedName>
        <fullName evidence="1">Uncharacterized protein</fullName>
    </submittedName>
</protein>
<evidence type="ECO:0000313" key="1">
    <source>
        <dbReference type="EMBL" id="MPN19577.1"/>
    </source>
</evidence>